<dbReference type="Proteomes" id="UP000823883">
    <property type="component" value="Unassembled WGS sequence"/>
</dbReference>
<protein>
    <submittedName>
        <fullName evidence="4">Nucleoside hydrolase</fullName>
    </submittedName>
</protein>
<reference evidence="4" key="1">
    <citation type="journal article" date="2021" name="PeerJ">
        <title>Extensive microbial diversity within the chicken gut microbiome revealed by metagenomics and culture.</title>
        <authorList>
            <person name="Gilroy R."/>
            <person name="Ravi A."/>
            <person name="Getino M."/>
            <person name="Pursley I."/>
            <person name="Horton D.L."/>
            <person name="Alikhan N.F."/>
            <person name="Baker D."/>
            <person name="Gharbi K."/>
            <person name="Hall N."/>
            <person name="Watson M."/>
            <person name="Adriaenssens E.M."/>
            <person name="Foster-Nyarko E."/>
            <person name="Jarju S."/>
            <person name="Secka A."/>
            <person name="Antonio M."/>
            <person name="Oren A."/>
            <person name="Chaudhuri R.R."/>
            <person name="La Ragione R."/>
            <person name="Hildebrand F."/>
            <person name="Pallen M.J."/>
        </authorList>
    </citation>
    <scope>NUCLEOTIDE SEQUENCE</scope>
    <source>
        <strain evidence="4">CHK183-5548</strain>
    </source>
</reference>
<reference evidence="4" key="2">
    <citation type="submission" date="2021-04" db="EMBL/GenBank/DDBJ databases">
        <authorList>
            <person name="Gilroy R."/>
        </authorList>
    </citation>
    <scope>NUCLEOTIDE SEQUENCE</scope>
    <source>
        <strain evidence="4">CHK183-5548</strain>
    </source>
</reference>
<keyword evidence="2" id="KW-0326">Glycosidase</keyword>
<sequence length="335" mass="37678">MKKIPIIFDVDTGIDDGTTLMMACISENLEILGVTVSHGNNYLTHTLRNTLNVLKLCGREDIPVAAGAAAPILRKMDRDQEQEAGGMFVHGENGLGGYEFPFEDARKALRKEKAWDFVYETVKNYGKPVVYCCLGPLTNAGILLRKYPDASDYIRCFVNMGGYIREGTLSPMSSVNIFYDPHGAEIVMDSGIPFYMCPGDLTGDALITLEEMKEMEKFRSPVGKAACAMIHSYYETCAKLGENVVNGLVGQSMHDNCALAFIEHPELFTYGRYYCRVESQSRLCVAMTVIDYEDTLRLPKDQKNLFFVDSVDREGFARYFMECFQKYEDREGGRL</sequence>
<dbReference type="InterPro" id="IPR023186">
    <property type="entry name" value="IUNH"/>
</dbReference>
<dbReference type="Pfam" id="PF01156">
    <property type="entry name" value="IU_nuc_hydro"/>
    <property type="match status" value="1"/>
</dbReference>
<dbReference type="PANTHER" id="PTHR12304">
    <property type="entry name" value="INOSINE-URIDINE PREFERRING NUCLEOSIDE HYDROLASE"/>
    <property type="match status" value="1"/>
</dbReference>
<dbReference type="InterPro" id="IPR001910">
    <property type="entry name" value="Inosine/uridine_hydrolase_dom"/>
</dbReference>
<evidence type="ECO:0000259" key="3">
    <source>
        <dbReference type="Pfam" id="PF01156"/>
    </source>
</evidence>
<dbReference type="SUPFAM" id="SSF53590">
    <property type="entry name" value="Nucleoside hydrolase"/>
    <property type="match status" value="1"/>
</dbReference>
<dbReference type="GO" id="GO:0006152">
    <property type="term" value="P:purine nucleoside catabolic process"/>
    <property type="evidence" value="ECO:0007669"/>
    <property type="project" value="TreeGrafter"/>
</dbReference>
<feature type="domain" description="Inosine/uridine-preferring nucleoside hydrolase" evidence="3">
    <location>
        <begin position="6"/>
        <end position="317"/>
    </location>
</feature>
<dbReference type="GO" id="GO:0008477">
    <property type="term" value="F:purine nucleosidase activity"/>
    <property type="evidence" value="ECO:0007669"/>
    <property type="project" value="TreeGrafter"/>
</dbReference>
<evidence type="ECO:0000256" key="1">
    <source>
        <dbReference type="ARBA" id="ARBA00022801"/>
    </source>
</evidence>
<accession>A0A9D2T802</accession>
<keyword evidence="1 4" id="KW-0378">Hydrolase</keyword>
<dbReference type="Gene3D" id="3.90.245.10">
    <property type="entry name" value="Ribonucleoside hydrolase-like"/>
    <property type="match status" value="1"/>
</dbReference>
<gene>
    <name evidence="4" type="ORF">IAA04_11880</name>
</gene>
<evidence type="ECO:0000313" key="4">
    <source>
        <dbReference type="EMBL" id="HJC48736.1"/>
    </source>
</evidence>
<evidence type="ECO:0000313" key="5">
    <source>
        <dbReference type="Proteomes" id="UP000823883"/>
    </source>
</evidence>
<proteinExistence type="predicted"/>
<name>A0A9D2T802_9FIRM</name>
<dbReference type="PANTHER" id="PTHR12304:SF4">
    <property type="entry name" value="URIDINE NUCLEOSIDASE"/>
    <property type="match status" value="1"/>
</dbReference>
<comment type="caution">
    <text evidence="4">The sequence shown here is derived from an EMBL/GenBank/DDBJ whole genome shotgun (WGS) entry which is preliminary data.</text>
</comment>
<dbReference type="AlphaFoldDB" id="A0A9D2T802"/>
<evidence type="ECO:0000256" key="2">
    <source>
        <dbReference type="ARBA" id="ARBA00023295"/>
    </source>
</evidence>
<dbReference type="GO" id="GO:0005829">
    <property type="term" value="C:cytosol"/>
    <property type="evidence" value="ECO:0007669"/>
    <property type="project" value="TreeGrafter"/>
</dbReference>
<dbReference type="EMBL" id="DWWL01000077">
    <property type="protein sequence ID" value="HJC48736.1"/>
    <property type="molecule type" value="Genomic_DNA"/>
</dbReference>
<organism evidence="4 5">
    <name type="scientific">Candidatus Lachnoclostridium pullistercoris</name>
    <dbReference type="NCBI Taxonomy" id="2838632"/>
    <lineage>
        <taxon>Bacteria</taxon>
        <taxon>Bacillati</taxon>
        <taxon>Bacillota</taxon>
        <taxon>Clostridia</taxon>
        <taxon>Lachnospirales</taxon>
        <taxon>Lachnospiraceae</taxon>
    </lineage>
</organism>
<dbReference type="InterPro" id="IPR036452">
    <property type="entry name" value="Ribo_hydro-like"/>
</dbReference>